<name>A4BUS4_9GAMM</name>
<comment type="similarity">
    <text evidence="2 10">Belongs to the heat shock protein 90 family.</text>
</comment>
<dbReference type="RefSeq" id="WP_004999234.1">
    <property type="nucleotide sequence ID" value="NZ_CH672427.1"/>
</dbReference>
<evidence type="ECO:0000256" key="10">
    <source>
        <dbReference type="HAMAP-Rule" id="MF_00505"/>
    </source>
</evidence>
<accession>A4BUS4</accession>
<dbReference type="SUPFAM" id="SSF55874">
    <property type="entry name" value="ATPase domain of HSP90 chaperone/DNA topoisomerase II/histidine kinase"/>
    <property type="match status" value="1"/>
</dbReference>
<dbReference type="InterPro" id="IPR003594">
    <property type="entry name" value="HATPase_dom"/>
</dbReference>
<dbReference type="InterPro" id="IPR001404">
    <property type="entry name" value="Hsp90_fam"/>
</dbReference>
<keyword evidence="15" id="KW-1185">Reference proteome</keyword>
<proteinExistence type="inferred from homology"/>
<evidence type="ECO:0000256" key="5">
    <source>
        <dbReference type="ARBA" id="ARBA00022840"/>
    </source>
</evidence>
<evidence type="ECO:0000256" key="8">
    <source>
        <dbReference type="ARBA" id="ARBA00058590"/>
    </source>
</evidence>
<feature type="binding site" evidence="11">
    <location>
        <position position="41"/>
    </location>
    <ligand>
        <name>ATP</name>
        <dbReference type="ChEBI" id="CHEBI:30616"/>
    </ligand>
</feature>
<feature type="domain" description="Histidine kinase/HSP90-like ATPase" evidence="13">
    <location>
        <begin position="30"/>
        <end position="187"/>
    </location>
</feature>
<dbReference type="HOGENOM" id="CLU_006684_3_0_6"/>
<dbReference type="InterPro" id="IPR019805">
    <property type="entry name" value="Heat_shock_protein_90_CS"/>
</dbReference>
<feature type="binding site" evidence="11">
    <location>
        <position position="83"/>
    </location>
    <ligand>
        <name>ATP</name>
        <dbReference type="ChEBI" id="CHEBI:30616"/>
    </ligand>
</feature>
<dbReference type="SUPFAM" id="SSF110942">
    <property type="entry name" value="HSP90 C-terminal domain"/>
    <property type="match status" value="1"/>
</dbReference>
<dbReference type="InterPro" id="IPR020575">
    <property type="entry name" value="Hsp90_N"/>
</dbReference>
<dbReference type="HAMAP" id="MF_00505">
    <property type="entry name" value="HSP90"/>
    <property type="match status" value="1"/>
</dbReference>
<keyword evidence="4 10" id="KW-0547">Nucleotide-binding</keyword>
<evidence type="ECO:0000259" key="13">
    <source>
        <dbReference type="SMART" id="SM00387"/>
    </source>
</evidence>
<dbReference type="Gene3D" id="3.30.230.80">
    <property type="match status" value="1"/>
</dbReference>
<dbReference type="PROSITE" id="PS00298">
    <property type="entry name" value="HSP90"/>
    <property type="match status" value="1"/>
</dbReference>
<keyword evidence="6 10" id="KW-0346">Stress response</keyword>
<protein>
    <recommendedName>
        <fullName evidence="9 10">Chaperone protein HtpG</fullName>
    </recommendedName>
    <alternativeName>
        <fullName evidence="10">Heat shock protein HtpG</fullName>
    </alternativeName>
    <alternativeName>
        <fullName evidence="10">High temperature protein G</fullName>
    </alternativeName>
</protein>
<dbReference type="Gene3D" id="1.20.120.790">
    <property type="entry name" value="Heat shock protein 90, C-terminal domain"/>
    <property type="match status" value="1"/>
</dbReference>
<dbReference type="FunFam" id="3.30.565.10:FF:000009">
    <property type="entry name" value="Molecular chaperone HtpG"/>
    <property type="match status" value="1"/>
</dbReference>
<evidence type="ECO:0000313" key="15">
    <source>
        <dbReference type="Proteomes" id="UP000003374"/>
    </source>
</evidence>
<feature type="region of interest" description="C" evidence="10">
    <location>
        <begin position="569"/>
        <end position="645"/>
    </location>
</feature>
<evidence type="ECO:0000256" key="9">
    <source>
        <dbReference type="ARBA" id="ARBA00070675"/>
    </source>
</evidence>
<comment type="caution">
    <text evidence="14">The sequence shown here is derived from an EMBL/GenBank/DDBJ whole genome shotgun (WGS) entry which is preliminary data.</text>
</comment>
<feature type="binding site" evidence="11">
    <location>
        <position position="37"/>
    </location>
    <ligand>
        <name>ATP</name>
        <dbReference type="ChEBI" id="CHEBI:30616"/>
    </ligand>
</feature>
<comment type="subunit">
    <text evidence="10">Homodimer.</text>
</comment>
<dbReference type="NCBIfam" id="NF003555">
    <property type="entry name" value="PRK05218.1"/>
    <property type="match status" value="1"/>
</dbReference>
<keyword evidence="3 10" id="KW-0963">Cytoplasm</keyword>
<dbReference type="EMBL" id="AAOF01000020">
    <property type="protein sequence ID" value="EAR20528.1"/>
    <property type="molecule type" value="Genomic_DNA"/>
</dbReference>
<dbReference type="Pfam" id="PF00183">
    <property type="entry name" value="HSP90"/>
    <property type="match status" value="1"/>
</dbReference>
<evidence type="ECO:0000256" key="12">
    <source>
        <dbReference type="SAM" id="MobiDB-lite"/>
    </source>
</evidence>
<dbReference type="STRING" id="314278.NB231_01718"/>
<comment type="function">
    <text evidence="8 10">Molecular chaperone. Has ATPase activity.</text>
</comment>
<dbReference type="Proteomes" id="UP000003374">
    <property type="component" value="Unassembled WGS sequence"/>
</dbReference>
<evidence type="ECO:0000256" key="1">
    <source>
        <dbReference type="ARBA" id="ARBA00004496"/>
    </source>
</evidence>
<evidence type="ECO:0000256" key="11">
    <source>
        <dbReference type="PIRSR" id="PIRSR002583-1"/>
    </source>
</evidence>
<comment type="caution">
    <text evidence="10">Lacks conserved residue(s) required for the propagation of feature annotation.</text>
</comment>
<dbReference type="AlphaFoldDB" id="A4BUS4"/>
<dbReference type="PIRSF" id="PIRSF002583">
    <property type="entry name" value="Hsp90"/>
    <property type="match status" value="1"/>
</dbReference>
<feature type="binding site" evidence="11">
    <location>
        <position position="88"/>
    </location>
    <ligand>
        <name>ATP</name>
        <dbReference type="ChEBI" id="CHEBI:30616"/>
    </ligand>
</feature>
<feature type="binding site" evidence="11">
    <location>
        <position position="96"/>
    </location>
    <ligand>
        <name>ATP</name>
        <dbReference type="ChEBI" id="CHEBI:30616"/>
    </ligand>
</feature>
<feature type="binding site" evidence="11">
    <location>
        <position position="351"/>
    </location>
    <ligand>
        <name>ATP</name>
        <dbReference type="ChEBI" id="CHEBI:30616"/>
    </ligand>
</feature>
<dbReference type="GO" id="GO:0016887">
    <property type="term" value="F:ATP hydrolysis activity"/>
    <property type="evidence" value="ECO:0007669"/>
    <property type="project" value="InterPro"/>
</dbReference>
<dbReference type="GO" id="GO:0005524">
    <property type="term" value="F:ATP binding"/>
    <property type="evidence" value="ECO:0007669"/>
    <property type="project" value="UniProtKB-UniRule"/>
</dbReference>
<dbReference type="FunFam" id="3.30.230.80:FF:000002">
    <property type="entry name" value="Molecular chaperone HtpG"/>
    <property type="match status" value="1"/>
</dbReference>
<dbReference type="CDD" id="cd16927">
    <property type="entry name" value="HATPase_Hsp90-like"/>
    <property type="match status" value="1"/>
</dbReference>
<feature type="binding site" evidence="11">
    <location>
        <position position="177"/>
    </location>
    <ligand>
        <name>ATP</name>
        <dbReference type="ChEBI" id="CHEBI:30616"/>
    </ligand>
</feature>
<feature type="binding site" evidence="11">
    <location>
        <begin position="103"/>
        <end position="104"/>
    </location>
    <ligand>
        <name>ATP</name>
        <dbReference type="ChEBI" id="CHEBI:30616"/>
    </ligand>
</feature>
<dbReference type="GO" id="GO:0005737">
    <property type="term" value="C:cytoplasm"/>
    <property type="evidence" value="ECO:0007669"/>
    <property type="project" value="UniProtKB-SubCell"/>
</dbReference>
<dbReference type="InterPro" id="IPR036890">
    <property type="entry name" value="HATPase_C_sf"/>
</dbReference>
<evidence type="ECO:0000313" key="14">
    <source>
        <dbReference type="EMBL" id="EAR20528.1"/>
    </source>
</evidence>
<keyword evidence="7 10" id="KW-0143">Chaperone</keyword>
<dbReference type="GO" id="GO:0140662">
    <property type="term" value="F:ATP-dependent protein folding chaperone"/>
    <property type="evidence" value="ECO:0007669"/>
    <property type="project" value="InterPro"/>
</dbReference>
<dbReference type="GO" id="GO:0051082">
    <property type="term" value="F:unfolded protein binding"/>
    <property type="evidence" value="ECO:0007669"/>
    <property type="project" value="UniProtKB-UniRule"/>
</dbReference>
<dbReference type="PRINTS" id="PR00775">
    <property type="entry name" value="HEATSHOCK90"/>
</dbReference>
<dbReference type="InterPro" id="IPR020568">
    <property type="entry name" value="Ribosomal_Su5_D2-typ_SF"/>
</dbReference>
<comment type="subcellular location">
    <subcellularLocation>
        <location evidence="1 10">Cytoplasm</location>
    </subcellularLocation>
</comment>
<dbReference type="Gene3D" id="3.40.50.11260">
    <property type="match status" value="1"/>
</dbReference>
<evidence type="ECO:0000256" key="6">
    <source>
        <dbReference type="ARBA" id="ARBA00023016"/>
    </source>
</evidence>
<sequence length="645" mass="73444">MTVQAEKETLEFQAEVQQLLKLMIQSVYSNREAFLRELISNASDATDRLRFDALRDESLLEDDPELKIRVDFDLTERTITVSDNGIGMSRDDVVNNLGTIARSGTRAFIDSLTGDQAQDARLIGQFGVGFYSAFIVADRVTVHTRKAGEDPDYGVRWESAGEGAYSVEYEHRTQRGTAVVLHLRMDAEEYLDGKRLREIIRRYSDHISLPIVMPALPTDKAKDETKEGAAAEPSEQPTEETVNRASALWMRPKIEISDPEYIEFYKHVAHDYEEPQNWVHYKVEGTHPYTALLYIPSLRPLDLYAREQTRGVKLYVRRVFVMEDTKHLMPRYLRFVRGIVDTDDLPLNVSRELLQHNRLIDTIRAGSIRRILELLEKMAKKEPKNYQEFWTRFGTVLKEGVVEDTSNRERIAGLLRFCSTHDTSDQANVSLEDYIKRMKPEQKAIYYVTAETLGGARRSPHLEVFNKKGLEVLLLHEPVDEWLAAYLLEHDGKPLHSVAKGELDLGGLEDAESKAALQQAQEEYKKLVGRLQETLDERVSDVRVSHRLTDSPACLVVGEHELGAGVMRMLRSAGQPLPAGKPALEINPEHEIVRRLKEGQDDGRFEDWAQLLFEQAVLNEGGQLEDPAAFVQRLNGLLSTRYACD</sequence>
<dbReference type="PANTHER" id="PTHR11528">
    <property type="entry name" value="HEAT SHOCK PROTEIN 90 FAMILY MEMBER"/>
    <property type="match status" value="1"/>
</dbReference>
<dbReference type="SMART" id="SM00387">
    <property type="entry name" value="HATPase_c"/>
    <property type="match status" value="1"/>
</dbReference>
<organism evidence="14 15">
    <name type="scientific">Nitrococcus mobilis Nb-231</name>
    <dbReference type="NCBI Taxonomy" id="314278"/>
    <lineage>
        <taxon>Bacteria</taxon>
        <taxon>Pseudomonadati</taxon>
        <taxon>Pseudomonadota</taxon>
        <taxon>Gammaproteobacteria</taxon>
        <taxon>Chromatiales</taxon>
        <taxon>Ectothiorhodospiraceae</taxon>
        <taxon>Nitrococcus</taxon>
    </lineage>
</organism>
<gene>
    <name evidence="10" type="primary">htpG</name>
    <name evidence="14" type="ORF">NB231_01718</name>
</gene>
<dbReference type="Gene3D" id="3.30.565.10">
    <property type="entry name" value="Histidine kinase-like ATPase, C-terminal domain"/>
    <property type="match status" value="1"/>
</dbReference>
<feature type="region of interest" description="A; substrate-binding" evidence="10">
    <location>
        <begin position="1"/>
        <end position="351"/>
    </location>
</feature>
<feature type="region of interest" description="Disordered" evidence="12">
    <location>
        <begin position="218"/>
        <end position="239"/>
    </location>
</feature>
<dbReference type="eggNOG" id="COG0326">
    <property type="taxonomic scope" value="Bacteria"/>
</dbReference>
<keyword evidence="5 10" id="KW-0067">ATP-binding</keyword>
<feature type="binding site" evidence="11">
    <location>
        <begin position="125"/>
        <end position="130"/>
    </location>
    <ligand>
        <name>ATP</name>
        <dbReference type="ChEBI" id="CHEBI:30616"/>
    </ligand>
</feature>
<dbReference type="SUPFAM" id="SSF54211">
    <property type="entry name" value="Ribosomal protein S5 domain 2-like"/>
    <property type="match status" value="1"/>
</dbReference>
<evidence type="ECO:0000256" key="3">
    <source>
        <dbReference type="ARBA" id="ARBA00022490"/>
    </source>
</evidence>
<evidence type="ECO:0000256" key="7">
    <source>
        <dbReference type="ARBA" id="ARBA00023186"/>
    </source>
</evidence>
<feature type="compositionally biased region" description="Basic and acidic residues" evidence="12">
    <location>
        <begin position="219"/>
        <end position="229"/>
    </location>
</feature>
<evidence type="ECO:0000256" key="2">
    <source>
        <dbReference type="ARBA" id="ARBA00008239"/>
    </source>
</evidence>
<dbReference type="Pfam" id="PF13589">
    <property type="entry name" value="HATPase_c_3"/>
    <property type="match status" value="1"/>
</dbReference>
<reference evidence="14 15" key="1">
    <citation type="submission" date="2006-02" db="EMBL/GenBank/DDBJ databases">
        <authorList>
            <person name="Waterbury J."/>
            <person name="Ferriera S."/>
            <person name="Johnson J."/>
            <person name="Kravitz S."/>
            <person name="Halpern A."/>
            <person name="Remington K."/>
            <person name="Beeson K."/>
            <person name="Tran B."/>
            <person name="Rogers Y.-H."/>
            <person name="Friedman R."/>
            <person name="Venter J.C."/>
        </authorList>
    </citation>
    <scope>NUCLEOTIDE SEQUENCE [LARGE SCALE GENOMIC DNA]</scope>
    <source>
        <strain evidence="14 15">Nb-231</strain>
    </source>
</reference>
<evidence type="ECO:0000256" key="4">
    <source>
        <dbReference type="ARBA" id="ARBA00022741"/>
    </source>
</evidence>
<dbReference type="InterPro" id="IPR037196">
    <property type="entry name" value="HSP90_C"/>
</dbReference>
<dbReference type="OrthoDB" id="9802640at2"/>